<name>A0A6M9Q6D3_9BURK</name>
<sequence length="261" mass="27543">MIIKALRQFWFCVGIATFAAQVFAADLRVMISAGFYGVYEQMAPEFERQTGYKLITTRGPSIGDSPEAIPTRLAGGQQADLVILDGESAENLAKLGFVKPDSIAILAFSQIGAAIKQGTPKLDISNVEQFRKTLLAAKSIAYSDSGSGTYIANQMFGKLGIQDQVKDKSIKVRGPPSGESVAAVVARGEAEIGFQQVSEIIHTPGITYLGPIPKAMQPGFSFAAGVTSNSIQAKGASELIQFLSAPSMGPVISKAGLIPAR</sequence>
<dbReference type="Proteomes" id="UP000503312">
    <property type="component" value="Chromosome"/>
</dbReference>
<dbReference type="Gene3D" id="3.40.190.10">
    <property type="entry name" value="Periplasmic binding protein-like II"/>
    <property type="match status" value="2"/>
</dbReference>
<dbReference type="KEGG" id="ptrp:DCO17_03385"/>
<dbReference type="AlphaFoldDB" id="A0A6M9Q6D3"/>
<dbReference type="Pfam" id="PF13531">
    <property type="entry name" value="SBP_bac_11"/>
    <property type="match status" value="1"/>
</dbReference>
<accession>A0A6M9Q6D3</accession>
<dbReference type="RefSeq" id="WP_173955407.1">
    <property type="nucleotide sequence ID" value="NZ_CP028942.1"/>
</dbReference>
<feature type="chain" id="PRO_5027100663" evidence="1">
    <location>
        <begin position="25"/>
        <end position="261"/>
    </location>
</feature>
<dbReference type="GO" id="GO:0015689">
    <property type="term" value="P:molybdate ion transport"/>
    <property type="evidence" value="ECO:0007669"/>
    <property type="project" value="TreeGrafter"/>
</dbReference>
<organism evidence="2 3">
    <name type="scientific">Polynucleobacter tropicus</name>
    <dbReference type="NCBI Taxonomy" id="1743174"/>
    <lineage>
        <taxon>Bacteria</taxon>
        <taxon>Pseudomonadati</taxon>
        <taxon>Pseudomonadota</taxon>
        <taxon>Betaproteobacteria</taxon>
        <taxon>Burkholderiales</taxon>
        <taxon>Burkholderiaceae</taxon>
        <taxon>Polynucleobacter</taxon>
    </lineage>
</organism>
<gene>
    <name evidence="2" type="ORF">DCO17_03385</name>
</gene>
<protein>
    <submittedName>
        <fullName evidence="2">ABC transporter substrate-binding protein</fullName>
    </submittedName>
</protein>
<dbReference type="GO" id="GO:0030973">
    <property type="term" value="F:molybdate ion binding"/>
    <property type="evidence" value="ECO:0007669"/>
    <property type="project" value="TreeGrafter"/>
</dbReference>
<dbReference type="PANTHER" id="PTHR30632:SF11">
    <property type="entry name" value="BLR4797 PROTEIN"/>
    <property type="match status" value="1"/>
</dbReference>
<keyword evidence="3" id="KW-1185">Reference proteome</keyword>
<evidence type="ECO:0000313" key="3">
    <source>
        <dbReference type="Proteomes" id="UP000503312"/>
    </source>
</evidence>
<reference evidence="2 3" key="1">
    <citation type="submission" date="2018-04" db="EMBL/GenBank/DDBJ databases">
        <title>Polynucleobacter sp. UH21B genome.</title>
        <authorList>
            <person name="Hahn M.W."/>
        </authorList>
    </citation>
    <scope>NUCLEOTIDE SEQUENCE [LARGE SCALE GENOMIC DNA]</scope>
    <source>
        <strain evidence="2 3">MWH-UH21B</strain>
    </source>
</reference>
<dbReference type="EMBL" id="CP028942">
    <property type="protein sequence ID" value="QKM64363.1"/>
    <property type="molecule type" value="Genomic_DNA"/>
</dbReference>
<proteinExistence type="predicted"/>
<feature type="signal peptide" evidence="1">
    <location>
        <begin position="1"/>
        <end position="24"/>
    </location>
</feature>
<evidence type="ECO:0000313" key="2">
    <source>
        <dbReference type="EMBL" id="QKM64363.1"/>
    </source>
</evidence>
<keyword evidence="1" id="KW-0732">Signal</keyword>
<dbReference type="PANTHER" id="PTHR30632">
    <property type="entry name" value="MOLYBDATE-BINDING PERIPLASMIC PROTEIN"/>
    <property type="match status" value="1"/>
</dbReference>
<evidence type="ECO:0000256" key="1">
    <source>
        <dbReference type="SAM" id="SignalP"/>
    </source>
</evidence>
<dbReference type="InterPro" id="IPR050682">
    <property type="entry name" value="ModA/WtpA"/>
</dbReference>
<dbReference type="SUPFAM" id="SSF53850">
    <property type="entry name" value="Periplasmic binding protein-like II"/>
    <property type="match status" value="1"/>
</dbReference>